<organism evidence="1 2">
    <name type="scientific">Hamiltosporidium tvaerminnensis</name>
    <dbReference type="NCBI Taxonomy" id="1176355"/>
    <lineage>
        <taxon>Eukaryota</taxon>
        <taxon>Fungi</taxon>
        <taxon>Fungi incertae sedis</taxon>
        <taxon>Microsporidia</taxon>
        <taxon>Dubosqiidae</taxon>
        <taxon>Hamiltosporidium</taxon>
    </lineage>
</organism>
<evidence type="ECO:0000313" key="1">
    <source>
        <dbReference type="EMBL" id="TBU10539.1"/>
    </source>
</evidence>
<dbReference type="VEuPathDB" id="MicrosporidiaDB:CWI38_1692p0020"/>
<dbReference type="Proteomes" id="UP000292282">
    <property type="component" value="Unassembled WGS sequence"/>
</dbReference>
<dbReference type="AlphaFoldDB" id="A0A4Q9LQ05"/>
<name>A0A4Q9LQ05_9MICR</name>
<comment type="caution">
    <text evidence="1">The sequence shown here is derived from an EMBL/GenBank/DDBJ whole genome shotgun (WGS) entry which is preliminary data.</text>
</comment>
<keyword evidence="2" id="KW-1185">Reference proteome</keyword>
<reference evidence="1 2" key="1">
    <citation type="submission" date="2017-12" db="EMBL/GenBank/DDBJ databases">
        <authorList>
            <person name="Pombert J.-F."/>
            <person name="Haag K.L."/>
            <person name="Ebert D."/>
        </authorList>
    </citation>
    <scope>NUCLEOTIDE SEQUENCE [LARGE SCALE GENOMIC DNA]</scope>
    <source>
        <strain evidence="1">IL-G-3</strain>
    </source>
</reference>
<sequence>MEGSKDIEIYYGMYRDRDICIERDRDRDILYECIEIEIYYMDGCIEIEICIIWDRDIIWMYRYRDMYRYMYYRDKYGNIRNTEIIRRDYKKRL</sequence>
<gene>
    <name evidence="1" type="ORF">CWI38_1692p0020</name>
</gene>
<proteinExistence type="predicted"/>
<dbReference type="EMBL" id="PITK01001692">
    <property type="protein sequence ID" value="TBU10539.1"/>
    <property type="molecule type" value="Genomic_DNA"/>
</dbReference>
<accession>A0A4Q9LQ05</accession>
<evidence type="ECO:0000313" key="2">
    <source>
        <dbReference type="Proteomes" id="UP000292282"/>
    </source>
</evidence>
<protein>
    <submittedName>
        <fullName evidence="1">Uncharacterized protein</fullName>
    </submittedName>
</protein>